<dbReference type="Gene3D" id="3.90.1140.10">
    <property type="entry name" value="Cyclic phosphodiesterase"/>
    <property type="match status" value="1"/>
</dbReference>
<dbReference type="AlphaFoldDB" id="F5XQE3"/>
<proteinExistence type="predicted"/>
<keyword evidence="2" id="KW-1185">Reference proteome</keyword>
<dbReference type="KEGG" id="mph:MLP_14290"/>
<dbReference type="InterPro" id="IPR009097">
    <property type="entry name" value="Cyclic_Pdiesterase"/>
</dbReference>
<dbReference type="RefSeq" id="WP_013862326.1">
    <property type="nucleotide sequence ID" value="NC_015635.1"/>
</dbReference>
<dbReference type="Proteomes" id="UP000007947">
    <property type="component" value="Chromosome"/>
</dbReference>
<evidence type="ECO:0000313" key="1">
    <source>
        <dbReference type="EMBL" id="BAK34443.1"/>
    </source>
</evidence>
<dbReference type="OrthoDB" id="3397424at2"/>
<dbReference type="eggNOG" id="COG1514">
    <property type="taxonomic scope" value="Bacteria"/>
</dbReference>
<sequence>MAQSVELLLDEQAESTIRHQWELLADAGLAKPPPASVRPHITLFAADDLSPEREPALSGVLDSLDLEVCIGALMIFGPRRGRVILVRQVTPSLALLCLQTRVAEICGAEAAGQFGPGRWSPHVTVARRILVDRIGDALTALSPTADRPLLTKVSGCRRWDGVNRTAWLL</sequence>
<dbReference type="HOGENOM" id="CLU_094015_2_0_11"/>
<dbReference type="SUPFAM" id="SSF55144">
    <property type="entry name" value="LigT-like"/>
    <property type="match status" value="1"/>
</dbReference>
<evidence type="ECO:0008006" key="3">
    <source>
        <dbReference type="Google" id="ProtNLM"/>
    </source>
</evidence>
<gene>
    <name evidence="1" type="ordered locus">MLP_14290</name>
</gene>
<name>F5XQE3_MICPN</name>
<dbReference type="STRING" id="1032480.MLP_14290"/>
<dbReference type="EMBL" id="AP012204">
    <property type="protein sequence ID" value="BAK34443.1"/>
    <property type="molecule type" value="Genomic_DNA"/>
</dbReference>
<reference evidence="1 2" key="1">
    <citation type="submission" date="2011-05" db="EMBL/GenBank/DDBJ databases">
        <title>Whole genome sequence of Microlunatus phosphovorus NM-1.</title>
        <authorList>
            <person name="Hosoyama A."/>
            <person name="Sasaki K."/>
            <person name="Harada T."/>
            <person name="Igarashi R."/>
            <person name="Kawakoshi A."/>
            <person name="Sasagawa M."/>
            <person name="Fukada J."/>
            <person name="Nakamura S."/>
            <person name="Katano Y."/>
            <person name="Hanada S."/>
            <person name="Kamagata Y."/>
            <person name="Nakamura N."/>
            <person name="Yamazaki S."/>
            <person name="Fujita N."/>
        </authorList>
    </citation>
    <scope>NUCLEOTIDE SEQUENCE [LARGE SCALE GENOMIC DNA]</scope>
    <source>
        <strain evidence="2">ATCC 700054 / DSM 10555 / JCM 9379 / NBRC 101784 / NCIMB 13414 / VKM Ac-1990 / NM-1</strain>
    </source>
</reference>
<dbReference type="Pfam" id="PF13563">
    <property type="entry name" value="2_5_RNA_ligase2"/>
    <property type="match status" value="1"/>
</dbReference>
<organism evidence="1 2">
    <name type="scientific">Microlunatus phosphovorus (strain ATCC 700054 / DSM 10555 / JCM 9379 / NBRC 101784 / NCIMB 13414 / VKM Ac-1990 / NM-1)</name>
    <dbReference type="NCBI Taxonomy" id="1032480"/>
    <lineage>
        <taxon>Bacteria</taxon>
        <taxon>Bacillati</taxon>
        <taxon>Actinomycetota</taxon>
        <taxon>Actinomycetes</taxon>
        <taxon>Propionibacteriales</taxon>
        <taxon>Propionibacteriaceae</taxon>
        <taxon>Microlunatus</taxon>
    </lineage>
</organism>
<protein>
    <recommendedName>
        <fullName evidence="3">2'-5' RNA ligase family protein</fullName>
    </recommendedName>
</protein>
<accession>F5XQE3</accession>
<evidence type="ECO:0000313" key="2">
    <source>
        <dbReference type="Proteomes" id="UP000007947"/>
    </source>
</evidence>